<evidence type="ECO:0000256" key="2">
    <source>
        <dbReference type="PROSITE-ProRule" id="PRU00196"/>
    </source>
</evidence>
<dbReference type="PANTHER" id="PTHR48071:SF18">
    <property type="entry name" value="DELETED IN MALIGNANT BRAIN TUMORS 1 PROTEIN-RELATED"/>
    <property type="match status" value="1"/>
</dbReference>
<dbReference type="Pfam" id="PF00100">
    <property type="entry name" value="Zona_pellucida"/>
    <property type="match status" value="1"/>
</dbReference>
<reference evidence="3 4" key="1">
    <citation type="journal article" date="2018" name="Biotechnol. Adv.">
        <title>Improved genomic resources and new bioinformatic workflow for the carcinogenic parasite Clonorchis sinensis: Biotechnological implications.</title>
        <authorList>
            <person name="Wang D."/>
            <person name="Korhonen P.K."/>
            <person name="Gasser R.B."/>
            <person name="Young N.D."/>
        </authorList>
    </citation>
    <scope>NUCLEOTIDE SEQUENCE [LARGE SCALE GENOMIC DNA]</scope>
    <source>
        <strain evidence="3">Cs-k2</strain>
    </source>
</reference>
<dbReference type="Gene3D" id="2.60.40.4100">
    <property type="entry name" value="Zona pellucida, ZP-C domain"/>
    <property type="match status" value="1"/>
</dbReference>
<sequence>MLEGAWTTVSGRLFHAATTRNEKKVCLMKVCALSLKIFLPCPRRVFARSTVKNLLTKPCSNKACGNLHLFKIMTFLRALYLLIICILFQKIIDATIAGIKSVRFAPGTNLYEEGRDGVLEVYYNGTWGTVCNFGFDELAASVACFMMGLTPRGVAILNSPRRSDSQMLLSNFNCTGRLVLPSSSLSTATVHLGVCSFTDEVPERCQDSSRQTSIICLDTYTEMTTTTPVPNYMTVAPVDCSKPSSSIIRLVGGTDREGLVQIQHPETGEWGTICADGVDIHAARTLCRMLCTSADNLKYAQPVLYKHQEVDETVPIHLSGIRCPEHATDLNQCTLGGGWGATRWCTHAMDVGLQCAPPQITAPAISYSPQLSCTRTDARVTYDKQVNPDLKTTMITLVGQVPVGCQFRVADNGSHIEAIIPLEGCGGSLSLSNESDIAIKFELLRDFVAPSTGIISNFPVRFSVTCLIPRINRIPSEVIASPQVITDLVGATQAVAASLKLFLDPAYSISVRQGQSIRPGQNVYVKVSLVDPKPVSKLILQDCWATISPERQSTPRQNLIINRCIAYDGLTVHPINLTEVGFSFPAFYLGTAGHAVPASASLYLHCDTRICHASETSTFCQQFCTSPTKLLRRRRRAVFPPPEQTGAKYINFQQGQVRVR</sequence>
<feature type="disulfide bond" evidence="2">
    <location>
        <begin position="323"/>
        <end position="333"/>
    </location>
</feature>
<dbReference type="OrthoDB" id="6286334at2759"/>
<dbReference type="PROSITE" id="PS50287">
    <property type="entry name" value="SRCR_2"/>
    <property type="match status" value="2"/>
</dbReference>
<organism evidence="3 4">
    <name type="scientific">Clonorchis sinensis</name>
    <name type="common">Chinese liver fluke</name>
    <dbReference type="NCBI Taxonomy" id="79923"/>
    <lineage>
        <taxon>Eukaryota</taxon>
        <taxon>Metazoa</taxon>
        <taxon>Spiralia</taxon>
        <taxon>Lophotrochozoa</taxon>
        <taxon>Platyhelminthes</taxon>
        <taxon>Trematoda</taxon>
        <taxon>Digenea</taxon>
        <taxon>Opisthorchiida</taxon>
        <taxon>Opisthorchiata</taxon>
        <taxon>Opisthorchiidae</taxon>
        <taxon>Clonorchis</taxon>
    </lineage>
</organism>
<dbReference type="InterPro" id="IPR055355">
    <property type="entry name" value="ZP-C"/>
</dbReference>
<proteinExistence type="predicted"/>
<evidence type="ECO:0000313" key="4">
    <source>
        <dbReference type="Proteomes" id="UP000286415"/>
    </source>
</evidence>
<dbReference type="InterPro" id="IPR001507">
    <property type="entry name" value="ZP_dom"/>
</dbReference>
<dbReference type="AlphaFoldDB" id="A0A3R7CC15"/>
<comment type="caution">
    <text evidence="2">Lacks conserved residue(s) required for the propagation of feature annotation.</text>
</comment>
<keyword evidence="4" id="KW-1185">Reference proteome</keyword>
<dbReference type="Pfam" id="PF00530">
    <property type="entry name" value="SRCR"/>
    <property type="match status" value="2"/>
</dbReference>
<dbReference type="Proteomes" id="UP000286415">
    <property type="component" value="Unassembled WGS sequence"/>
</dbReference>
<dbReference type="Gene3D" id="3.10.250.10">
    <property type="entry name" value="SRCR-like domain"/>
    <property type="match status" value="2"/>
</dbReference>
<comment type="caution">
    <text evidence="3">The sequence shown here is derived from an EMBL/GenBank/DDBJ whole genome shotgun (WGS) entry which is preliminary data.</text>
</comment>
<evidence type="ECO:0000313" key="3">
    <source>
        <dbReference type="EMBL" id="KAG5454500.1"/>
    </source>
</evidence>
<dbReference type="InterPro" id="IPR036772">
    <property type="entry name" value="SRCR-like_dom_sf"/>
</dbReference>
<dbReference type="InterPro" id="IPR042235">
    <property type="entry name" value="ZP-C_dom"/>
</dbReference>
<accession>A0A3R7CC15</accession>
<dbReference type="STRING" id="79923.A0A3R7CC15"/>
<name>A0A3R7CC15_CLOSI</name>
<protein>
    <submittedName>
        <fullName evidence="3">Deleted in malignant brain tumors 1 protein</fullName>
    </submittedName>
</protein>
<keyword evidence="1 2" id="KW-1015">Disulfide bond</keyword>
<dbReference type="InterPro" id="IPR001190">
    <property type="entry name" value="SRCR"/>
</dbReference>
<evidence type="ECO:0000256" key="1">
    <source>
        <dbReference type="ARBA" id="ARBA00023157"/>
    </source>
</evidence>
<dbReference type="SMART" id="SM00241">
    <property type="entry name" value="ZP"/>
    <property type="match status" value="1"/>
</dbReference>
<dbReference type="PROSITE" id="PS51034">
    <property type="entry name" value="ZP_2"/>
    <property type="match status" value="1"/>
</dbReference>
<dbReference type="InParanoid" id="A0A3R7CC15"/>
<gene>
    <name evidence="3" type="ORF">CSKR_111533</name>
</gene>
<dbReference type="EMBL" id="NIRI02000005">
    <property type="protein sequence ID" value="KAG5454500.1"/>
    <property type="molecule type" value="Genomic_DNA"/>
</dbReference>
<dbReference type="GO" id="GO:0016020">
    <property type="term" value="C:membrane"/>
    <property type="evidence" value="ECO:0007669"/>
    <property type="project" value="InterPro"/>
</dbReference>
<dbReference type="SUPFAM" id="SSF56487">
    <property type="entry name" value="SRCR-like"/>
    <property type="match status" value="2"/>
</dbReference>
<dbReference type="PANTHER" id="PTHR48071">
    <property type="entry name" value="SRCR DOMAIN-CONTAINING PROTEIN"/>
    <property type="match status" value="1"/>
</dbReference>
<dbReference type="SMART" id="SM00202">
    <property type="entry name" value="SR"/>
    <property type="match status" value="2"/>
</dbReference>
<reference evidence="3 4" key="2">
    <citation type="journal article" date="2021" name="Genomics">
        <title>High-quality reference genome for Clonorchis sinensis.</title>
        <authorList>
            <person name="Young N.D."/>
            <person name="Stroehlein A.J."/>
            <person name="Kinkar L."/>
            <person name="Wang T."/>
            <person name="Sohn W.M."/>
            <person name="Chang B.C.H."/>
            <person name="Kaur P."/>
            <person name="Weisz D."/>
            <person name="Dudchenko O."/>
            <person name="Aiden E.L."/>
            <person name="Korhonen P.K."/>
            <person name="Gasser R.B."/>
        </authorList>
    </citation>
    <scope>NUCLEOTIDE SEQUENCE [LARGE SCALE GENOMIC DNA]</scope>
    <source>
        <strain evidence="3">Cs-k2</strain>
    </source>
</reference>